<sequence>MNESIGNGWEMVETATSMMGKGQPIKAYNIKFADLIKLKPPDVAREILWSGKMICSLVDLGGSFILDWVIPRSDEAKVSPRTMKNLKRVSKAVDLSGKDAIAKASSMTVEIVRKRYGEEAGQANPELLEVARHFGEAAWAILKIRNAIFSNEKLTPAAC</sequence>
<dbReference type="EMBL" id="MTKT01002270">
    <property type="protein sequence ID" value="OWM80184.1"/>
    <property type="molecule type" value="Genomic_DNA"/>
</dbReference>
<proteinExistence type="predicted"/>
<dbReference type="AlphaFoldDB" id="A0A218X5G9"/>
<dbReference type="GO" id="GO:0005886">
    <property type="term" value="C:plasma membrane"/>
    <property type="evidence" value="ECO:0007669"/>
    <property type="project" value="TreeGrafter"/>
</dbReference>
<evidence type="ECO:0000259" key="1">
    <source>
        <dbReference type="Pfam" id="PF06911"/>
    </source>
</evidence>
<dbReference type="Pfam" id="PF06911">
    <property type="entry name" value="Senescence"/>
    <property type="match status" value="1"/>
</dbReference>
<organism evidence="2 3">
    <name type="scientific">Punica granatum</name>
    <name type="common">Pomegranate</name>
    <dbReference type="NCBI Taxonomy" id="22663"/>
    <lineage>
        <taxon>Eukaryota</taxon>
        <taxon>Viridiplantae</taxon>
        <taxon>Streptophyta</taxon>
        <taxon>Embryophyta</taxon>
        <taxon>Tracheophyta</taxon>
        <taxon>Spermatophyta</taxon>
        <taxon>Magnoliopsida</taxon>
        <taxon>eudicotyledons</taxon>
        <taxon>Gunneridae</taxon>
        <taxon>Pentapetalae</taxon>
        <taxon>rosids</taxon>
        <taxon>malvids</taxon>
        <taxon>Myrtales</taxon>
        <taxon>Lythraceae</taxon>
        <taxon>Punica</taxon>
    </lineage>
</organism>
<dbReference type="InterPro" id="IPR009686">
    <property type="entry name" value="Senescence/spartin_C"/>
</dbReference>
<protein>
    <recommendedName>
        <fullName evidence="1">Senescence domain-containing protein</fullName>
    </recommendedName>
</protein>
<dbReference type="InterPro" id="IPR045036">
    <property type="entry name" value="Spartin-like"/>
</dbReference>
<dbReference type="Proteomes" id="UP000197138">
    <property type="component" value="Unassembled WGS sequence"/>
</dbReference>
<name>A0A218X5G9_PUNGR</name>
<dbReference type="PANTHER" id="PTHR21068:SF43">
    <property type="entry name" value="SPARTIN"/>
    <property type="match status" value="1"/>
</dbReference>
<accession>A0A218X5G9</accession>
<dbReference type="PANTHER" id="PTHR21068">
    <property type="entry name" value="SPARTIN"/>
    <property type="match status" value="1"/>
</dbReference>
<evidence type="ECO:0000313" key="3">
    <source>
        <dbReference type="Proteomes" id="UP000197138"/>
    </source>
</evidence>
<comment type="caution">
    <text evidence="2">The sequence shown here is derived from an EMBL/GenBank/DDBJ whole genome shotgun (WGS) entry which is preliminary data.</text>
</comment>
<reference evidence="3" key="1">
    <citation type="journal article" date="2017" name="Plant J.">
        <title>The pomegranate (Punica granatum L.) genome and the genomics of punicalagin biosynthesis.</title>
        <authorList>
            <person name="Qin G."/>
            <person name="Xu C."/>
            <person name="Ming R."/>
            <person name="Tang H."/>
            <person name="Guyot R."/>
            <person name="Kramer E.M."/>
            <person name="Hu Y."/>
            <person name="Yi X."/>
            <person name="Qi Y."/>
            <person name="Xu X."/>
            <person name="Gao Z."/>
            <person name="Pan H."/>
            <person name="Jian J."/>
            <person name="Tian Y."/>
            <person name="Yue Z."/>
            <person name="Xu Y."/>
        </authorList>
    </citation>
    <scope>NUCLEOTIDE SEQUENCE [LARGE SCALE GENOMIC DNA]</scope>
    <source>
        <strain evidence="3">cv. Dabenzi</strain>
    </source>
</reference>
<feature type="domain" description="Senescence" evidence="1">
    <location>
        <begin position="89"/>
        <end position="146"/>
    </location>
</feature>
<gene>
    <name evidence="2" type="ORF">CDL15_Pgr019348</name>
</gene>
<evidence type="ECO:0000313" key="2">
    <source>
        <dbReference type="EMBL" id="OWM80184.1"/>
    </source>
</evidence>